<dbReference type="Proteomes" id="UP000255153">
    <property type="component" value="Unassembled WGS sequence"/>
</dbReference>
<accession>A0AB38GXS5</accession>
<proteinExistence type="predicted"/>
<sequence length="234" mass="27366">MGRWWRYKWITFHPSLTMQRQLLRQFIKTSDEQTQRDLCFAATIESLIELTWDCACKRPKKSTATKGVNLNVQRKHSFCEFCGNLTEYSKFMLTVEQRQTNEVELIDHKKLELSHNYCKEHRPKLANDEWNPSYKQAKRSLAQFNIELSRLTHQSAHRAKPHAMSGDKLIDDYFFLFMLNLTLQPADVADLRNLARKMGKRLVRTVLIFTESSDQLSRATDRVPGLPASPGYVQ</sequence>
<organism evidence="1 2">
    <name type="scientific">Escherichia coli</name>
    <dbReference type="NCBI Taxonomy" id="562"/>
    <lineage>
        <taxon>Bacteria</taxon>
        <taxon>Pseudomonadati</taxon>
        <taxon>Pseudomonadota</taxon>
        <taxon>Gammaproteobacteria</taxon>
        <taxon>Enterobacterales</taxon>
        <taxon>Enterobacteriaceae</taxon>
        <taxon>Escherichia</taxon>
    </lineage>
</organism>
<dbReference type="EMBL" id="UGEE01000003">
    <property type="protein sequence ID" value="STK80451.1"/>
    <property type="molecule type" value="Genomic_DNA"/>
</dbReference>
<evidence type="ECO:0000313" key="1">
    <source>
        <dbReference type="EMBL" id="STK80451.1"/>
    </source>
</evidence>
<comment type="caution">
    <text evidence="1">The sequence shown here is derived from an EMBL/GenBank/DDBJ whole genome shotgun (WGS) entry which is preliminary data.</text>
</comment>
<dbReference type="AlphaFoldDB" id="A0AB38GXS5"/>
<evidence type="ECO:0000313" key="2">
    <source>
        <dbReference type="Proteomes" id="UP000255153"/>
    </source>
</evidence>
<reference evidence="1 2" key="1">
    <citation type="submission" date="2018-06" db="EMBL/GenBank/DDBJ databases">
        <authorList>
            <consortium name="Pathogen Informatics"/>
            <person name="Doyle S."/>
        </authorList>
    </citation>
    <scope>NUCLEOTIDE SEQUENCE [LARGE SCALE GENOMIC DNA]</scope>
    <source>
        <strain evidence="1 2">NCTC8603</strain>
    </source>
</reference>
<name>A0AB38GXS5_ECOLX</name>
<gene>
    <name evidence="1" type="ORF">NCTC8603_02439</name>
</gene>
<protein>
    <submittedName>
        <fullName evidence="1">3-oxoacyl-(Acyl carrier protein) synthase II</fullName>
    </submittedName>
</protein>